<dbReference type="AlphaFoldDB" id="A0A1V1HZX6"/>
<organism evidence="1 2">
    <name type="scientific">Romboutsia ilealis</name>
    <dbReference type="NCBI Taxonomy" id="1115758"/>
    <lineage>
        <taxon>Bacteria</taxon>
        <taxon>Bacillati</taxon>
        <taxon>Bacillota</taxon>
        <taxon>Clostridia</taxon>
        <taxon>Peptostreptococcales</taxon>
        <taxon>Peptostreptococcaceae</taxon>
        <taxon>Romboutsia</taxon>
    </lineage>
</organism>
<protein>
    <submittedName>
        <fullName evidence="1">Uncharacterized protein</fullName>
    </submittedName>
</protein>
<keyword evidence="2" id="KW-1185">Reference proteome</keyword>
<evidence type="ECO:0000313" key="2">
    <source>
        <dbReference type="Proteomes" id="UP000245622"/>
    </source>
</evidence>
<sequence length="44" mass="5126">MDKRVSRRTYNNKDIESSKITSIIEMINVRNCGSYYNIIINGKS</sequence>
<gene>
    <name evidence="1" type="ORF">CRIB_779</name>
</gene>
<evidence type="ECO:0000313" key="1">
    <source>
        <dbReference type="EMBL" id="CED93531.1"/>
    </source>
</evidence>
<dbReference type="RefSeq" id="WP_279386151.1">
    <property type="nucleotide sequence ID" value="NZ_CAONDH010000038.1"/>
</dbReference>
<reference evidence="1 2" key="1">
    <citation type="submission" date="2014-04" db="EMBL/GenBank/DDBJ databases">
        <authorList>
            <person name="Hornung B.V."/>
        </authorList>
    </citation>
    <scope>NUCLEOTIDE SEQUENCE [LARGE SCALE GENOMIC DNA]</scope>
    <source>
        <strain evidence="1 2">CRIB</strain>
    </source>
</reference>
<dbReference type="KEGG" id="ril:CRIB_779"/>
<proteinExistence type="predicted"/>
<dbReference type="EMBL" id="LN555523">
    <property type="protein sequence ID" value="CED93531.1"/>
    <property type="molecule type" value="Genomic_DNA"/>
</dbReference>
<accession>A0A1V1HZX6</accession>
<name>A0A1V1HZX6_9FIRM</name>
<dbReference type="GeneID" id="82206688"/>
<dbReference type="Proteomes" id="UP000245622">
    <property type="component" value="Chromosome 1"/>
</dbReference>